<dbReference type="EMBL" id="JAETYU010000182">
    <property type="protein sequence ID" value="MBL6206969.1"/>
    <property type="molecule type" value="Genomic_DNA"/>
</dbReference>
<gene>
    <name evidence="1" type="ORF">JNA68_28060</name>
</gene>
<evidence type="ECO:0000313" key="1">
    <source>
        <dbReference type="EMBL" id="MBL6206969.1"/>
    </source>
</evidence>
<dbReference type="PANTHER" id="PTHR35370:SF4">
    <property type="entry name" value="TYPE VI SECRETION SYSTEM BASEPLATE SUBUNIT TSSF"/>
    <property type="match status" value="1"/>
</dbReference>
<feature type="non-terminal residue" evidence="1">
    <location>
        <position position="1"/>
    </location>
</feature>
<dbReference type="Pfam" id="PF05947">
    <property type="entry name" value="T6SS_TssF"/>
    <property type="match status" value="1"/>
</dbReference>
<dbReference type="AlphaFoldDB" id="A0AAW4FAJ5"/>
<accession>A0AAW4FAJ5</accession>
<comment type="caution">
    <text evidence="1">The sequence shown here is derived from an EMBL/GenBank/DDBJ whole genome shotgun (WGS) entry which is preliminary data.</text>
</comment>
<feature type="non-terminal residue" evidence="1">
    <location>
        <position position="221"/>
    </location>
</feature>
<organism evidence="1 2">
    <name type="scientific">Escherichia coli</name>
    <dbReference type="NCBI Taxonomy" id="562"/>
    <lineage>
        <taxon>Bacteria</taxon>
        <taxon>Pseudomonadati</taxon>
        <taxon>Pseudomonadota</taxon>
        <taxon>Gammaproteobacteria</taxon>
        <taxon>Enterobacterales</taxon>
        <taxon>Enterobacteriaceae</taxon>
        <taxon>Escherichia</taxon>
    </lineage>
</organism>
<reference evidence="1" key="1">
    <citation type="submission" date="2021-01" db="EMBL/GenBank/DDBJ databases">
        <title>Genomes of Escherichia coli STEC strains from raw meat-based diets for companion animals.</title>
        <authorList>
            <person name="Stevens M.J.A."/>
            <person name="Stephan R."/>
        </authorList>
    </citation>
    <scope>NUCLEOTIDE SEQUENCE</scope>
    <source>
        <strain evidence="1">ATC7-7</strain>
    </source>
</reference>
<dbReference type="InterPro" id="IPR010272">
    <property type="entry name" value="T6SS_TssF"/>
</dbReference>
<name>A0AAW4FAJ5_ECOLX</name>
<dbReference type="Proteomes" id="UP000655659">
    <property type="component" value="Unassembled WGS sequence"/>
</dbReference>
<evidence type="ECO:0000313" key="2">
    <source>
        <dbReference type="Proteomes" id="UP000655659"/>
    </source>
</evidence>
<sequence length="221" mass="25064">GWFSPGGFAEEDRLWPKGDSAFSGYQLLLEYFTFREKFMFVHLNGLENISLPAGISGFDIEVVLSQSWPADLPVTDDALCLHCVPVINLFTLEADPLIINGLESEYLLRPKRLQDGYTEIYSVDAVAGSGRTGSAEYVPFTSFRHRGGMLRHDAPERYYHTRVKRGVTGMYDTWLILGGQRWEVDRMPERETLSLRITGTNGQLPRRALQSTLLDRCEQVL</sequence>
<dbReference type="PANTHER" id="PTHR35370">
    <property type="entry name" value="CYTOPLASMIC PROTEIN-RELATED-RELATED"/>
    <property type="match status" value="1"/>
</dbReference>
<protein>
    <submittedName>
        <fullName evidence="1">Type VI secretion system baseplate subunit TssF</fullName>
    </submittedName>
</protein>
<dbReference type="RefSeq" id="WP_202849695.1">
    <property type="nucleotide sequence ID" value="NZ_JAETXY010000155.1"/>
</dbReference>
<proteinExistence type="predicted"/>